<dbReference type="InterPro" id="IPR043033">
    <property type="entry name" value="PvsD/AcsD-like_thumb_beta"/>
</dbReference>
<dbReference type="Pfam" id="PF06276">
    <property type="entry name" value="FhuF"/>
    <property type="match status" value="1"/>
</dbReference>
<dbReference type="Gene3D" id="6.10.250.3370">
    <property type="match status" value="1"/>
</dbReference>
<feature type="domain" description="Aerobactin siderophore biosynthesis IucA/IucC N-terminal" evidence="2">
    <location>
        <begin position="168"/>
        <end position="400"/>
    </location>
</feature>
<keyword evidence="5" id="KW-1185">Reference proteome</keyword>
<dbReference type="EMBL" id="FSRO01000001">
    <property type="protein sequence ID" value="SIO28742.1"/>
    <property type="molecule type" value="Genomic_DNA"/>
</dbReference>
<dbReference type="PANTHER" id="PTHR34384">
    <property type="entry name" value="L-2,3-DIAMINOPROPANOATE--CITRATE LIGASE"/>
    <property type="match status" value="1"/>
</dbReference>
<dbReference type="STRING" id="44575.SAMN05216419_102334"/>
<dbReference type="InterPro" id="IPR043032">
    <property type="entry name" value="PvsD/AcsD-like_thumb_helix"/>
</dbReference>
<dbReference type="AlphaFoldDB" id="A0A1N6I9P8"/>
<dbReference type="GO" id="GO:0019290">
    <property type="term" value="P:siderophore biosynthetic process"/>
    <property type="evidence" value="ECO:0007669"/>
    <property type="project" value="InterPro"/>
</dbReference>
<dbReference type="Gene3D" id="1.10.510.40">
    <property type="match status" value="1"/>
</dbReference>
<dbReference type="Gene3D" id="1.10.150.640">
    <property type="entry name" value="AcsD, thumb domain, helical bundle"/>
    <property type="match status" value="1"/>
</dbReference>
<feature type="domain" description="Aerobactin siderophore biosynthesis IucA/IucC-like C-terminal" evidence="3">
    <location>
        <begin position="430"/>
        <end position="591"/>
    </location>
</feature>
<dbReference type="InterPro" id="IPR007310">
    <property type="entry name" value="Aerobactin_biosyn_IucA/IucC_N"/>
</dbReference>
<reference evidence="4 5" key="1">
    <citation type="submission" date="2016-12" db="EMBL/GenBank/DDBJ databases">
        <authorList>
            <person name="Song W.-J."/>
            <person name="Kurnit D.M."/>
        </authorList>
    </citation>
    <scope>NUCLEOTIDE SEQUENCE [LARGE SCALE GENOMIC DNA]</scope>
    <source>
        <strain evidence="4 5">ATCC 49181</strain>
    </source>
</reference>
<dbReference type="InterPro" id="IPR022770">
    <property type="entry name" value="IucA/IucC-like_C"/>
</dbReference>
<name>A0A1N6I9P8_9PROT</name>
<dbReference type="GO" id="GO:0016881">
    <property type="term" value="F:acid-amino acid ligase activity"/>
    <property type="evidence" value="ECO:0007669"/>
    <property type="project" value="UniProtKB-ARBA"/>
</dbReference>
<dbReference type="Pfam" id="PF04183">
    <property type="entry name" value="IucA_IucC"/>
    <property type="match status" value="1"/>
</dbReference>
<organism evidence="4 5">
    <name type="scientific">Nitrosomonas cryotolerans ATCC 49181</name>
    <dbReference type="NCBI Taxonomy" id="1131553"/>
    <lineage>
        <taxon>Bacteria</taxon>
        <taxon>Pseudomonadati</taxon>
        <taxon>Pseudomonadota</taxon>
        <taxon>Betaproteobacteria</taxon>
        <taxon>Nitrosomonadales</taxon>
        <taxon>Nitrosomonadaceae</taxon>
        <taxon>Nitrosomonas</taxon>
    </lineage>
</organism>
<evidence type="ECO:0000259" key="2">
    <source>
        <dbReference type="Pfam" id="PF04183"/>
    </source>
</evidence>
<dbReference type="RefSeq" id="WP_028461746.1">
    <property type="nucleotide sequence ID" value="NZ_FSRO01000001.1"/>
</dbReference>
<dbReference type="eggNOG" id="COG4264">
    <property type="taxonomic scope" value="Bacteria"/>
</dbReference>
<evidence type="ECO:0000313" key="4">
    <source>
        <dbReference type="EMBL" id="SIO28742.1"/>
    </source>
</evidence>
<accession>A0A1N6I9P8</accession>
<proteinExistence type="inferred from homology"/>
<comment type="similarity">
    <text evidence="1">Belongs to the IucA/IucC family.</text>
</comment>
<dbReference type="Proteomes" id="UP000185062">
    <property type="component" value="Unassembled WGS sequence"/>
</dbReference>
<evidence type="ECO:0000313" key="5">
    <source>
        <dbReference type="Proteomes" id="UP000185062"/>
    </source>
</evidence>
<evidence type="ECO:0000259" key="3">
    <source>
        <dbReference type="Pfam" id="PF06276"/>
    </source>
</evidence>
<protein>
    <submittedName>
        <fullName evidence="4">Siderophore synthetase component</fullName>
    </submittedName>
</protein>
<dbReference type="PANTHER" id="PTHR34384:SF5">
    <property type="entry name" value="L-2,3-DIAMINOPROPANOATE--CITRATE LIGASE"/>
    <property type="match status" value="1"/>
</dbReference>
<dbReference type="InterPro" id="IPR037455">
    <property type="entry name" value="LucA/IucC-like"/>
</dbReference>
<dbReference type="Gene3D" id="2.30.30.1240">
    <property type="entry name" value="AscD, thumb domain, four stranded beta-sheet"/>
    <property type="match status" value="1"/>
</dbReference>
<sequence length="613" mass="69340">MHLNNLAEVFDSDVIAEQEAGRRAMETLLNCYCREVAGPERHLSVGPLLSQNDSPTSVRLALQRSGGRILHIHLPFTGTRLLTVVSSASATGNFRYQSPFYYKSFGKPWIMLDWQMLAGLLLNELSLKYEMPSNSELMQQIHDSVTVTTAILNTIDPGCFSQVPLAAFIESEQSLVFGHPFHPAPKSRQGVSDADMRQYSPEMGACFPLHYFAVRREYIVQRSVIAETCDQIIAAQAPSNIIRNDEFVLIPTHPWQARYLLTHPGVVAAIGAGRICNVGQQGEDYYPTSSIRTLFNPENPYFYKCSLNIRITNCVRKNAVYELEGAVQITQLMRTLLPGLQREFPNIRVLEEPAFMSVDLKSNQLQQDKEVTEGFGMILRQNVTQVLSPGITPLLAGALFGNHIYGAARLRELLAVMQQRGGMSFEAAVEQWFSSYVAEIMYPVLHCYFAHGIIFEPHLQNVLIGVIDGEPRQILLRDFEGVKLVQARYDNEQLAGISLRAREALWYDNDQGWKRVCYCLFVNNFCEAISQLSARKPAMQNRLWSIVRHHLYTYQRHYGDSASICRINALLNGEAFPAKANLINRFFKRPDRAFDYLPVNNPLGALMEDCTWS</sequence>
<gene>
    <name evidence="4" type="ORF">SAMN02743940_1658</name>
</gene>
<evidence type="ECO:0000256" key="1">
    <source>
        <dbReference type="ARBA" id="ARBA00007832"/>
    </source>
</evidence>